<dbReference type="InterPro" id="IPR020622">
    <property type="entry name" value="Ala_racemase_pyridoxalP-BS"/>
</dbReference>
<accession>A0A1F5JCF1</accession>
<dbReference type="InterPro" id="IPR001608">
    <property type="entry name" value="Ala_racemase_N"/>
</dbReference>
<feature type="modified residue" description="N6-(pyridoxal phosphate)lysine" evidence="4">
    <location>
        <position position="47"/>
    </location>
</feature>
<dbReference type="InterPro" id="IPR011079">
    <property type="entry name" value="Ala_racemase_C"/>
</dbReference>
<dbReference type="GO" id="GO:0008784">
    <property type="term" value="F:alanine racemase activity"/>
    <property type="evidence" value="ECO:0007669"/>
    <property type="project" value="InterPro"/>
</dbReference>
<gene>
    <name evidence="7" type="ORF">A3C26_03710</name>
</gene>
<dbReference type="CDD" id="cd00430">
    <property type="entry name" value="PLPDE_III_AR"/>
    <property type="match status" value="1"/>
</dbReference>
<dbReference type="EMBL" id="MFCX01000013">
    <property type="protein sequence ID" value="OGE26269.1"/>
    <property type="molecule type" value="Genomic_DNA"/>
</dbReference>
<feature type="binding site" evidence="5">
    <location>
        <position position="145"/>
    </location>
    <ligand>
        <name>substrate</name>
    </ligand>
</feature>
<evidence type="ECO:0000256" key="3">
    <source>
        <dbReference type="ARBA" id="ARBA00023235"/>
    </source>
</evidence>
<evidence type="ECO:0000256" key="5">
    <source>
        <dbReference type="PIRSR" id="PIRSR600821-52"/>
    </source>
</evidence>
<name>A0A1F5JCF1_9BACT</name>
<evidence type="ECO:0000256" key="2">
    <source>
        <dbReference type="ARBA" id="ARBA00022898"/>
    </source>
</evidence>
<sequence>MIGKILSLFKDEYKTLNRIEISKKNLLGNFAYLSNLNHKLKIAPVVKSNGYGHGILEVSKALCYTSDAERRIPFLCVDSLFEAYQLLKANIRMPILIMGFTDPRNLKVKKLSFSYAVYNLDLAKVLNDYQPGCKVHIFVDTGMGREGITMEQLPQFLGELKQLKNIKIEGLMSHLASSQDKHDKLFLHQIKNFKKAQSILKKMDIKPKWLHIAASGSIVNPETRKIIAGVSNLVRAGRALYGYPPTFSDIRLQPTLKFTTKLIQIKNINKYEKIGYNGTYTAKKNMLVGILPLGYYDGVDRGLSNKGVVTIGGKICPIIGRVSMNLTAIDLSKVKNPVANQQVIVYSDKKADKNSVENVAKICKKIPSEILVNLAASTKRVVV</sequence>
<evidence type="ECO:0000256" key="1">
    <source>
        <dbReference type="ARBA" id="ARBA00001933"/>
    </source>
</evidence>
<evidence type="ECO:0000313" key="7">
    <source>
        <dbReference type="EMBL" id="OGE26269.1"/>
    </source>
</evidence>
<keyword evidence="2 4" id="KW-0663">Pyridoxal phosphate</keyword>
<dbReference type="InterPro" id="IPR009006">
    <property type="entry name" value="Ala_racemase/Decarboxylase_C"/>
</dbReference>
<evidence type="ECO:0000256" key="4">
    <source>
        <dbReference type="PIRSR" id="PIRSR600821-50"/>
    </source>
</evidence>
<dbReference type="PANTHER" id="PTHR30511">
    <property type="entry name" value="ALANINE RACEMASE"/>
    <property type="match status" value="1"/>
</dbReference>
<reference evidence="7 8" key="1">
    <citation type="journal article" date="2016" name="Nat. Commun.">
        <title>Thousands of microbial genomes shed light on interconnected biogeochemical processes in an aquifer system.</title>
        <authorList>
            <person name="Anantharaman K."/>
            <person name="Brown C.T."/>
            <person name="Hug L.A."/>
            <person name="Sharon I."/>
            <person name="Castelle C.J."/>
            <person name="Probst A.J."/>
            <person name="Thomas B.C."/>
            <person name="Singh A."/>
            <person name="Wilkins M.J."/>
            <person name="Karaoz U."/>
            <person name="Brodie E.L."/>
            <person name="Williams K.H."/>
            <person name="Hubbard S.S."/>
            <person name="Banfield J.F."/>
        </authorList>
    </citation>
    <scope>NUCLEOTIDE SEQUENCE [LARGE SCALE GENOMIC DNA]</scope>
</reference>
<organism evidence="7 8">
    <name type="scientific">Candidatus Daviesbacteria bacterium RIFCSPHIGHO2_02_FULL_39_12</name>
    <dbReference type="NCBI Taxonomy" id="1797770"/>
    <lineage>
        <taxon>Bacteria</taxon>
        <taxon>Candidatus Daviesiibacteriota</taxon>
    </lineage>
</organism>
<feature type="binding site" evidence="5">
    <location>
        <position position="324"/>
    </location>
    <ligand>
        <name>substrate</name>
    </ligand>
</feature>
<evidence type="ECO:0000259" key="6">
    <source>
        <dbReference type="SMART" id="SM01005"/>
    </source>
</evidence>
<dbReference type="Pfam" id="PF00842">
    <property type="entry name" value="Ala_racemase_C"/>
    <property type="match status" value="1"/>
</dbReference>
<dbReference type="PANTHER" id="PTHR30511:SF0">
    <property type="entry name" value="ALANINE RACEMASE, CATABOLIC-RELATED"/>
    <property type="match status" value="1"/>
</dbReference>
<protein>
    <submittedName>
        <fullName evidence="7">Alanine racemase</fullName>
    </submittedName>
</protein>
<keyword evidence="3" id="KW-0413">Isomerase</keyword>
<dbReference type="InterPro" id="IPR000821">
    <property type="entry name" value="Ala_racemase"/>
</dbReference>
<dbReference type="PROSITE" id="PS00395">
    <property type="entry name" value="ALANINE_RACEMASE"/>
    <property type="match status" value="1"/>
</dbReference>
<dbReference type="Proteomes" id="UP000177042">
    <property type="component" value="Unassembled WGS sequence"/>
</dbReference>
<dbReference type="PRINTS" id="PR00992">
    <property type="entry name" value="ALARACEMASE"/>
</dbReference>
<dbReference type="AlphaFoldDB" id="A0A1F5JCF1"/>
<dbReference type="Pfam" id="PF01168">
    <property type="entry name" value="Ala_racemase_N"/>
    <property type="match status" value="1"/>
</dbReference>
<proteinExistence type="predicted"/>
<dbReference type="Gene3D" id="2.40.37.10">
    <property type="entry name" value="Lyase, Ornithine Decarboxylase, Chain A, domain 1"/>
    <property type="match status" value="1"/>
</dbReference>
<dbReference type="Gene3D" id="3.20.20.10">
    <property type="entry name" value="Alanine racemase"/>
    <property type="match status" value="1"/>
</dbReference>
<dbReference type="InterPro" id="IPR029066">
    <property type="entry name" value="PLP-binding_barrel"/>
</dbReference>
<dbReference type="SMART" id="SM01005">
    <property type="entry name" value="Ala_racemase_C"/>
    <property type="match status" value="1"/>
</dbReference>
<feature type="domain" description="Alanine racemase C-terminal" evidence="6">
    <location>
        <begin position="255"/>
        <end position="383"/>
    </location>
</feature>
<evidence type="ECO:0000313" key="8">
    <source>
        <dbReference type="Proteomes" id="UP000177042"/>
    </source>
</evidence>
<dbReference type="SUPFAM" id="SSF51419">
    <property type="entry name" value="PLP-binding barrel"/>
    <property type="match status" value="1"/>
</dbReference>
<comment type="caution">
    <text evidence="7">The sequence shown here is derived from an EMBL/GenBank/DDBJ whole genome shotgun (WGS) entry which is preliminary data.</text>
</comment>
<dbReference type="NCBIfam" id="TIGR00492">
    <property type="entry name" value="alr"/>
    <property type="match status" value="1"/>
</dbReference>
<dbReference type="SUPFAM" id="SSF50621">
    <property type="entry name" value="Alanine racemase C-terminal domain-like"/>
    <property type="match status" value="1"/>
</dbReference>
<dbReference type="GO" id="GO:0030170">
    <property type="term" value="F:pyridoxal phosphate binding"/>
    <property type="evidence" value="ECO:0007669"/>
    <property type="project" value="TreeGrafter"/>
</dbReference>
<dbReference type="GO" id="GO:0006522">
    <property type="term" value="P:alanine metabolic process"/>
    <property type="evidence" value="ECO:0007669"/>
    <property type="project" value="InterPro"/>
</dbReference>
<comment type="cofactor">
    <cofactor evidence="1 4">
        <name>pyridoxal 5'-phosphate</name>
        <dbReference type="ChEBI" id="CHEBI:597326"/>
    </cofactor>
</comment>
<dbReference type="GO" id="GO:0005829">
    <property type="term" value="C:cytosol"/>
    <property type="evidence" value="ECO:0007669"/>
    <property type="project" value="TreeGrafter"/>
</dbReference>